<dbReference type="PANTHER" id="PTHR46401:SF2">
    <property type="entry name" value="GLYCOSYLTRANSFERASE WBBK-RELATED"/>
    <property type="match status" value="1"/>
</dbReference>
<dbReference type="AlphaFoldDB" id="A0A6J4VQM6"/>
<name>A0A6J4VQM6_9BACT</name>
<dbReference type="InterPro" id="IPR001296">
    <property type="entry name" value="Glyco_trans_1"/>
</dbReference>
<feature type="domain" description="Glycosyl transferase family 1" evidence="2">
    <location>
        <begin position="188"/>
        <end position="341"/>
    </location>
</feature>
<dbReference type="InterPro" id="IPR028098">
    <property type="entry name" value="Glyco_trans_4-like_N"/>
</dbReference>
<dbReference type="Pfam" id="PF00534">
    <property type="entry name" value="Glycos_transf_1"/>
    <property type="match status" value="1"/>
</dbReference>
<dbReference type="Gene3D" id="3.40.50.2000">
    <property type="entry name" value="Glycogen Phosphorylase B"/>
    <property type="match status" value="2"/>
</dbReference>
<dbReference type="EMBL" id="CADCWJ010000719">
    <property type="protein sequence ID" value="CAA9580294.1"/>
    <property type="molecule type" value="Genomic_DNA"/>
</dbReference>
<feature type="domain" description="Glycosyltransferase subfamily 4-like N-terminal" evidence="3">
    <location>
        <begin position="71"/>
        <end position="168"/>
    </location>
</feature>
<accession>A0A6J4VQM6</accession>
<protein>
    <recommendedName>
        <fullName evidence="5">Glycosyl transferase, group 1</fullName>
    </recommendedName>
</protein>
<dbReference type="Pfam" id="PF13439">
    <property type="entry name" value="Glyco_transf_4"/>
    <property type="match status" value="1"/>
</dbReference>
<dbReference type="GO" id="GO:0009103">
    <property type="term" value="P:lipopolysaccharide biosynthetic process"/>
    <property type="evidence" value="ECO:0007669"/>
    <property type="project" value="TreeGrafter"/>
</dbReference>
<keyword evidence="1" id="KW-0808">Transferase</keyword>
<dbReference type="FunFam" id="3.40.50.2000:FF:000119">
    <property type="entry name" value="Glycosyl transferase group 1"/>
    <property type="match status" value="1"/>
</dbReference>
<evidence type="ECO:0000256" key="1">
    <source>
        <dbReference type="ARBA" id="ARBA00022679"/>
    </source>
</evidence>
<sequence length="367" mass="40672">MVIPVIGIDGSRLSRTRKTGTETYSDALVRGLVRSDAAAWRIYIDRELDRNAWPAGVELRKITAPRFWTHGRLSLEMAIRPPDLLFVPAHVIPLVHPQAVVTIHDLGYLHFPDHHPPGQRRMLDVSTRWSANVAAAIIVPSEVTRDDLIDRYHTAPDKIRVIHHGVDDRFRDVPGHERGRVRGLYGLDRPYLLAVGTIHPRKNLSMLARAAKRLAATDYDLDLVIVGREGWMAGQVYQSIEEAGLGDRAKILDYVPADDLPALYAETACFVQPSLFEGFGMPVVEAMAAGAPVVCSSTSALPEIAADGAAFFDPKQEGQLSAAIERILSDDEYRRGLVKRGLARSRQFGWSRCVAETLSLLHDTLGR</sequence>
<dbReference type="SUPFAM" id="SSF53756">
    <property type="entry name" value="UDP-Glycosyltransferase/glycogen phosphorylase"/>
    <property type="match status" value="1"/>
</dbReference>
<dbReference type="PANTHER" id="PTHR46401">
    <property type="entry name" value="GLYCOSYLTRANSFERASE WBBK-RELATED"/>
    <property type="match status" value="1"/>
</dbReference>
<evidence type="ECO:0000259" key="3">
    <source>
        <dbReference type="Pfam" id="PF13439"/>
    </source>
</evidence>
<evidence type="ECO:0008006" key="5">
    <source>
        <dbReference type="Google" id="ProtNLM"/>
    </source>
</evidence>
<evidence type="ECO:0000313" key="4">
    <source>
        <dbReference type="EMBL" id="CAA9580294.1"/>
    </source>
</evidence>
<dbReference type="CDD" id="cd03809">
    <property type="entry name" value="GT4_MtfB-like"/>
    <property type="match status" value="1"/>
</dbReference>
<organism evidence="4">
    <name type="scientific">uncultured Thermomicrobiales bacterium</name>
    <dbReference type="NCBI Taxonomy" id="1645740"/>
    <lineage>
        <taxon>Bacteria</taxon>
        <taxon>Pseudomonadati</taxon>
        <taxon>Thermomicrobiota</taxon>
        <taxon>Thermomicrobia</taxon>
        <taxon>Thermomicrobiales</taxon>
        <taxon>environmental samples</taxon>
    </lineage>
</organism>
<dbReference type="GO" id="GO:0016757">
    <property type="term" value="F:glycosyltransferase activity"/>
    <property type="evidence" value="ECO:0007669"/>
    <property type="project" value="InterPro"/>
</dbReference>
<gene>
    <name evidence="4" type="ORF">AVDCRST_MAG87-3271</name>
</gene>
<proteinExistence type="predicted"/>
<evidence type="ECO:0000259" key="2">
    <source>
        <dbReference type="Pfam" id="PF00534"/>
    </source>
</evidence>
<reference evidence="4" key="1">
    <citation type="submission" date="2020-02" db="EMBL/GenBank/DDBJ databases">
        <authorList>
            <person name="Meier V. D."/>
        </authorList>
    </citation>
    <scope>NUCLEOTIDE SEQUENCE</scope>
    <source>
        <strain evidence="4">AVDCRST_MAG87</strain>
    </source>
</reference>